<keyword evidence="2" id="KW-1185">Reference proteome</keyword>
<dbReference type="OrthoDB" id="1653367at2"/>
<dbReference type="Proteomes" id="UP000276568">
    <property type="component" value="Unassembled WGS sequence"/>
</dbReference>
<protein>
    <submittedName>
        <fullName evidence="1">Uncharacterized protein</fullName>
    </submittedName>
</protein>
<evidence type="ECO:0000313" key="1">
    <source>
        <dbReference type="EMBL" id="RNM31726.1"/>
    </source>
</evidence>
<dbReference type="AlphaFoldDB" id="A0A3N0I551"/>
<organism evidence="1 2">
    <name type="scientific">Absicoccus porci</name>
    <dbReference type="NCBI Taxonomy" id="2486576"/>
    <lineage>
        <taxon>Bacteria</taxon>
        <taxon>Bacillati</taxon>
        <taxon>Bacillota</taxon>
        <taxon>Erysipelotrichia</taxon>
        <taxon>Erysipelotrichales</taxon>
        <taxon>Erysipelotrichaceae</taxon>
        <taxon>Absicoccus</taxon>
    </lineage>
</organism>
<evidence type="ECO:0000313" key="2">
    <source>
        <dbReference type="Proteomes" id="UP000276568"/>
    </source>
</evidence>
<name>A0A3N0I551_9FIRM</name>
<sequence length="221" mass="25490">MALRHEAHFLGLSIHTCFRMRHKLYAAVSELAKKRVTGKVQLDAAYSGISHHKVCIVSAIDSQDNMFLNIVGLGVETFEKYKDCKYKFDDPELIVADSKPCIRLFANDLGVEIDQIKTDPRGTRYTTDLGNHLGDLNQLDAEITSLIARTHGCATRYFQQYLDFITYRKKTMYDIDRDKVAKYVFDDIRQTKAYKEEELVYAELPISLKDAYNEYRYGTFA</sequence>
<accession>A0A3N0I551</accession>
<proteinExistence type="predicted"/>
<dbReference type="EMBL" id="RJQC01000001">
    <property type="protein sequence ID" value="RNM31726.1"/>
    <property type="molecule type" value="Genomic_DNA"/>
</dbReference>
<comment type="caution">
    <text evidence="1">The sequence shown here is derived from an EMBL/GenBank/DDBJ whole genome shotgun (WGS) entry which is preliminary data.</text>
</comment>
<reference evidence="1 2" key="1">
    <citation type="submission" date="2018-11" db="EMBL/GenBank/DDBJ databases">
        <title>Clostridium sp. nov., a member of the family Erysipelotrichaceae isolated from pig faeces.</title>
        <authorList>
            <person name="Chang Y.-H."/>
        </authorList>
    </citation>
    <scope>NUCLEOTIDE SEQUENCE [LARGE SCALE GENOMIC DNA]</scope>
    <source>
        <strain evidence="1 2">YH-panp20</strain>
    </source>
</reference>
<gene>
    <name evidence="1" type="ORF">EDX97_04015</name>
</gene>